<feature type="compositionally biased region" description="Low complexity" evidence="1">
    <location>
        <begin position="461"/>
        <end position="484"/>
    </location>
</feature>
<keyword evidence="3" id="KW-1185">Reference proteome</keyword>
<evidence type="ECO:0000256" key="1">
    <source>
        <dbReference type="SAM" id="MobiDB-lite"/>
    </source>
</evidence>
<name>A0A383WGB8_TETOB</name>
<feature type="region of interest" description="Disordered" evidence="1">
    <location>
        <begin position="324"/>
        <end position="377"/>
    </location>
</feature>
<dbReference type="Proteomes" id="UP000256970">
    <property type="component" value="Unassembled WGS sequence"/>
</dbReference>
<reference evidence="2 3" key="1">
    <citation type="submission" date="2016-10" db="EMBL/GenBank/DDBJ databases">
        <authorList>
            <person name="Cai Z."/>
        </authorList>
    </citation>
    <scope>NUCLEOTIDE SEQUENCE [LARGE SCALE GENOMIC DNA]</scope>
</reference>
<proteinExistence type="predicted"/>
<evidence type="ECO:0000313" key="3">
    <source>
        <dbReference type="Proteomes" id="UP000256970"/>
    </source>
</evidence>
<feature type="region of interest" description="Disordered" evidence="1">
    <location>
        <begin position="459"/>
        <end position="484"/>
    </location>
</feature>
<gene>
    <name evidence="2" type="ORF">BQ4739_LOCUS16855</name>
</gene>
<organism evidence="2 3">
    <name type="scientific">Tetradesmus obliquus</name>
    <name type="common">Green alga</name>
    <name type="synonym">Acutodesmus obliquus</name>
    <dbReference type="NCBI Taxonomy" id="3088"/>
    <lineage>
        <taxon>Eukaryota</taxon>
        <taxon>Viridiplantae</taxon>
        <taxon>Chlorophyta</taxon>
        <taxon>core chlorophytes</taxon>
        <taxon>Chlorophyceae</taxon>
        <taxon>CS clade</taxon>
        <taxon>Sphaeropleales</taxon>
        <taxon>Scenedesmaceae</taxon>
        <taxon>Tetradesmus</taxon>
    </lineage>
</organism>
<evidence type="ECO:0008006" key="4">
    <source>
        <dbReference type="Google" id="ProtNLM"/>
    </source>
</evidence>
<evidence type="ECO:0000313" key="2">
    <source>
        <dbReference type="EMBL" id="SZX76471.1"/>
    </source>
</evidence>
<dbReference type="EMBL" id="FNXT01001259">
    <property type="protein sequence ID" value="SZX76471.1"/>
    <property type="molecule type" value="Genomic_DNA"/>
</dbReference>
<protein>
    <recommendedName>
        <fullName evidence="4">RAP domain-containing protein</fullName>
    </recommendedName>
</protein>
<accession>A0A383WGB8</accession>
<sequence>MACCPRLLTLARTDTQIGNLLWQRALWLASSLVLQREVHCAVKVSQPAAEHTQQSHTAAGQQHAACVWPWQQAAISSHQQQTHMLLPAFGAFHAVVAAAADAATTAATDAAIAQLLQLIQQQTTDTDAEHQQYRQMQLSAHQLAGAAVQPGQLLQLLHASCKLQQTPSPLLQLLTHAAVQALPQLAPSQVADVLDSLSTCHSSCKPKIKQLPKRAALNKALSRYLQQHQHAFDAAGTVALAAALARDSYTSSSTISSNASTSSSSFTVLAMLMMDHMQQMSSQQLSEVLAACAAAQHYNQAVLDAAVQVAVQLLRQQGFRLQQQQHEADAAGEGQQQATAGASGRQQEQQQQQPSSTTAADEASSQASADQCASLQQQQQQDGFSPQSLMQLLQACSALRHHSAELLECAATATLRSLHAMQLQQVVEVVAACAQLNHYNLALFQEACRMAQQAMAEDLTQQQQQQEQQQESTGSTPETGSSSSSSLASIVTQLASSCAVVNHFDKGFFQALASWLGQLQMQQLSHQQLLAWFQVQFCLTDAAVQLPELRSIGLPNQLLLAAHEAWSKDVSGQRLTAFHKEVHDALQQAGKRCRLNVALDGPLVVDVVSLRIPQYGRKERVAIQLETPDMFAANAPHAALGPTAARWRALQSRGWQVLSLRYSDWCRLKTPEDRARYMWHMREASAVRAPLAPDVVRVGAQQQDSSSKAPKSLSQQLWRLLVD</sequence>
<dbReference type="AlphaFoldDB" id="A0A383WGB8"/>